<name>A0A8J6AQX1_9EUKA</name>
<evidence type="ECO:0000256" key="1">
    <source>
        <dbReference type="SAM" id="MobiDB-lite"/>
    </source>
</evidence>
<gene>
    <name evidence="2" type="ORF">J8273_8504</name>
</gene>
<evidence type="ECO:0000313" key="3">
    <source>
        <dbReference type="Proteomes" id="UP000717585"/>
    </source>
</evidence>
<dbReference type="AlphaFoldDB" id="A0A8J6AQX1"/>
<accession>A0A8J6AQX1</accession>
<dbReference type="Proteomes" id="UP000717585">
    <property type="component" value="Unassembled WGS sequence"/>
</dbReference>
<reference evidence="2" key="1">
    <citation type="submission" date="2021-05" db="EMBL/GenBank/DDBJ databases">
        <title>A free-living protist that lacks canonical eukaryotic 1 DNA replication and segregation systems.</title>
        <authorList>
            <person name="Salas-Leiva D.E."/>
            <person name="Tromer E.C."/>
            <person name="Curtis B.A."/>
            <person name="Jerlstrom-Hultqvist J."/>
            <person name="Kolisko M."/>
            <person name="Yi Z."/>
            <person name="Salas-Leiva J.S."/>
            <person name="Gallot-Lavallee L."/>
            <person name="Kops G.J.P.L."/>
            <person name="Archibald J.M."/>
            <person name="Simpson A.G.B."/>
            <person name="Roger A.J."/>
        </authorList>
    </citation>
    <scope>NUCLEOTIDE SEQUENCE</scope>
    <source>
        <strain evidence="2">BICM</strain>
    </source>
</reference>
<feature type="region of interest" description="Disordered" evidence="1">
    <location>
        <begin position="179"/>
        <end position="202"/>
    </location>
</feature>
<proteinExistence type="predicted"/>
<comment type="caution">
    <text evidence="2">The sequence shown here is derived from an EMBL/GenBank/DDBJ whole genome shotgun (WGS) entry which is preliminary data.</text>
</comment>
<evidence type="ECO:0000313" key="2">
    <source>
        <dbReference type="EMBL" id="KAG9389825.1"/>
    </source>
</evidence>
<dbReference type="EMBL" id="JAHDYR010000067">
    <property type="protein sequence ID" value="KAG9389825.1"/>
    <property type="molecule type" value="Genomic_DNA"/>
</dbReference>
<organism evidence="2 3">
    <name type="scientific">Carpediemonas membranifera</name>
    <dbReference type="NCBI Taxonomy" id="201153"/>
    <lineage>
        <taxon>Eukaryota</taxon>
        <taxon>Metamonada</taxon>
        <taxon>Carpediemonas-like organisms</taxon>
        <taxon>Carpediemonas</taxon>
    </lineage>
</organism>
<feature type="region of interest" description="Disordered" evidence="1">
    <location>
        <begin position="109"/>
        <end position="132"/>
    </location>
</feature>
<sequence>MQASFQQMQYLMALCHQRALPPSLRREYFRQLLILSKRSDISLHMSVRLRFCHVCGSEFTGTIAIKPLTQTGAKEAFTCCTLCGGKASVSAKVKSLPPNVIVHPQLSTSQAVDESAGAGQENGGMGQPENTASVSQSVHVSVTDTAAVPQHAPVAKPCTPPLQTPAPKRLSMFEMAMVSRTQPKPAGRPVRGRGRGRGRRGR</sequence>
<feature type="compositionally biased region" description="Basic residues" evidence="1">
    <location>
        <begin position="190"/>
        <end position="202"/>
    </location>
</feature>
<keyword evidence="3" id="KW-1185">Reference proteome</keyword>
<protein>
    <submittedName>
        <fullName evidence="2">Uncharacterized protein</fullName>
    </submittedName>
</protein>